<evidence type="ECO:0000256" key="1">
    <source>
        <dbReference type="ARBA" id="ARBA00004141"/>
    </source>
</evidence>
<dbReference type="GO" id="GO:0016020">
    <property type="term" value="C:membrane"/>
    <property type="evidence" value="ECO:0007669"/>
    <property type="project" value="UniProtKB-SubCell"/>
</dbReference>
<organism evidence="6 7">
    <name type="scientific">Talaromyces proteolyticus</name>
    <dbReference type="NCBI Taxonomy" id="1131652"/>
    <lineage>
        <taxon>Eukaryota</taxon>
        <taxon>Fungi</taxon>
        <taxon>Dikarya</taxon>
        <taxon>Ascomycota</taxon>
        <taxon>Pezizomycotina</taxon>
        <taxon>Eurotiomycetes</taxon>
        <taxon>Eurotiomycetidae</taxon>
        <taxon>Eurotiales</taxon>
        <taxon>Trichocomaceae</taxon>
        <taxon>Talaromyces</taxon>
        <taxon>Talaromyces sect. Bacilispori</taxon>
    </lineage>
</organism>
<dbReference type="InterPro" id="IPR050475">
    <property type="entry name" value="Prenyltransferase_related"/>
</dbReference>
<evidence type="ECO:0000313" key="6">
    <source>
        <dbReference type="EMBL" id="KAH8691635.1"/>
    </source>
</evidence>
<evidence type="ECO:0000256" key="2">
    <source>
        <dbReference type="ARBA" id="ARBA00022692"/>
    </source>
</evidence>
<dbReference type="Pfam" id="PF01040">
    <property type="entry name" value="UbiA"/>
    <property type="match status" value="1"/>
</dbReference>
<dbReference type="GO" id="GO:0016765">
    <property type="term" value="F:transferase activity, transferring alkyl or aryl (other than methyl) groups"/>
    <property type="evidence" value="ECO:0007669"/>
    <property type="project" value="InterPro"/>
</dbReference>
<dbReference type="Proteomes" id="UP001201262">
    <property type="component" value="Unassembled WGS sequence"/>
</dbReference>
<dbReference type="InterPro" id="IPR000537">
    <property type="entry name" value="UbiA_prenyltransferase"/>
</dbReference>
<keyword evidence="4 5" id="KW-0472">Membrane</keyword>
<dbReference type="CDD" id="cd13965">
    <property type="entry name" value="PT_UbiA_3"/>
    <property type="match status" value="1"/>
</dbReference>
<gene>
    <name evidence="6" type="ORF">BGW36DRAFT_304594</name>
</gene>
<feature type="transmembrane region" description="Helical" evidence="5">
    <location>
        <begin position="112"/>
        <end position="140"/>
    </location>
</feature>
<keyword evidence="3 5" id="KW-1133">Transmembrane helix</keyword>
<dbReference type="Gene3D" id="1.10.357.140">
    <property type="entry name" value="UbiA prenyltransferase"/>
    <property type="match status" value="1"/>
</dbReference>
<feature type="transmembrane region" description="Helical" evidence="5">
    <location>
        <begin position="179"/>
        <end position="197"/>
    </location>
</feature>
<accession>A0AAD4KMY3</accession>
<feature type="transmembrane region" description="Helical" evidence="5">
    <location>
        <begin position="152"/>
        <end position="172"/>
    </location>
</feature>
<keyword evidence="2 5" id="KW-0812">Transmembrane</keyword>
<name>A0AAD4KMY3_9EURO</name>
<evidence type="ECO:0000256" key="3">
    <source>
        <dbReference type="ARBA" id="ARBA00022989"/>
    </source>
</evidence>
<keyword evidence="7" id="KW-1185">Reference proteome</keyword>
<dbReference type="PANTHER" id="PTHR42723">
    <property type="entry name" value="CHLOROPHYLL SYNTHASE"/>
    <property type="match status" value="1"/>
</dbReference>
<dbReference type="AlphaFoldDB" id="A0AAD4KMY3"/>
<dbReference type="GeneID" id="70242272"/>
<comment type="caution">
    <text evidence="6">The sequence shown here is derived from an EMBL/GenBank/DDBJ whole genome shotgun (WGS) entry which is preliminary data.</text>
</comment>
<evidence type="ECO:0000313" key="7">
    <source>
        <dbReference type="Proteomes" id="UP001201262"/>
    </source>
</evidence>
<dbReference type="EMBL" id="JAJTJA010000012">
    <property type="protein sequence ID" value="KAH8691635.1"/>
    <property type="molecule type" value="Genomic_DNA"/>
</dbReference>
<evidence type="ECO:0000256" key="4">
    <source>
        <dbReference type="ARBA" id="ARBA00023136"/>
    </source>
</evidence>
<dbReference type="RefSeq" id="XP_046067727.1">
    <property type="nucleotide sequence ID" value="XM_046211985.1"/>
</dbReference>
<sequence>MAFLATDWAVVMDKVWAVVKHEAKLCYGFMHRDVSMGMLPVPAFTTASLLYRNATMEDMATTIPKSFLLGYLFLYSFVVGNQVCGVQEDRINKPDRPIAAGMSSLQAARIRWAVLTALYVGYGTYLGVGTWSFMWVLIAFSHNFLNLGDFGPTKDLCVGIGCVAQLTAAWLVGGSPYDIGWSWIKVIAMYVVLPISVQDLRDVPGDLAIGRRTMPIILGDLPCRVYISLGVLASQFLLIRNCILNYRFDISTIILSSIIATLAMALILRLFAFRDVKSDRLSYRLYTLIYLVQPLCACITLR</sequence>
<comment type="subcellular location">
    <subcellularLocation>
        <location evidence="1">Membrane</location>
        <topology evidence="1">Multi-pass membrane protein</topology>
    </subcellularLocation>
</comment>
<reference evidence="6" key="1">
    <citation type="submission" date="2021-12" db="EMBL/GenBank/DDBJ databases">
        <title>Convergent genome expansion in fungi linked to evolution of root-endophyte symbiosis.</title>
        <authorList>
            <consortium name="DOE Joint Genome Institute"/>
            <person name="Ke Y.-H."/>
            <person name="Bonito G."/>
            <person name="Liao H.-L."/>
            <person name="Looney B."/>
            <person name="Rojas-Flechas A."/>
            <person name="Nash J."/>
            <person name="Hameed K."/>
            <person name="Schadt C."/>
            <person name="Martin F."/>
            <person name="Crous P.W."/>
            <person name="Miettinen O."/>
            <person name="Magnuson J.K."/>
            <person name="Labbe J."/>
            <person name="Jacobson D."/>
            <person name="Doktycz M.J."/>
            <person name="Veneault-Fourrey C."/>
            <person name="Kuo A."/>
            <person name="Mondo S."/>
            <person name="Calhoun S."/>
            <person name="Riley R."/>
            <person name="Ohm R."/>
            <person name="LaButti K."/>
            <person name="Andreopoulos B."/>
            <person name="Pangilinan J."/>
            <person name="Nolan M."/>
            <person name="Tritt A."/>
            <person name="Clum A."/>
            <person name="Lipzen A."/>
            <person name="Daum C."/>
            <person name="Barry K."/>
            <person name="Grigoriev I.V."/>
            <person name="Vilgalys R."/>
        </authorList>
    </citation>
    <scope>NUCLEOTIDE SEQUENCE</scope>
    <source>
        <strain evidence="6">PMI_201</strain>
    </source>
</reference>
<proteinExistence type="predicted"/>
<protein>
    <submittedName>
        <fullName evidence="6">UbiA prenyltransferase family-domain-containing protein</fullName>
    </submittedName>
</protein>
<feature type="transmembrane region" description="Helical" evidence="5">
    <location>
        <begin position="283"/>
        <end position="301"/>
    </location>
</feature>
<feature type="transmembrane region" description="Helical" evidence="5">
    <location>
        <begin position="217"/>
        <end position="238"/>
    </location>
</feature>
<feature type="transmembrane region" description="Helical" evidence="5">
    <location>
        <begin position="250"/>
        <end position="271"/>
    </location>
</feature>
<dbReference type="InterPro" id="IPR044878">
    <property type="entry name" value="UbiA_sf"/>
</dbReference>
<dbReference type="PANTHER" id="PTHR42723:SF1">
    <property type="entry name" value="CHLOROPHYLL SYNTHASE, CHLOROPLASTIC"/>
    <property type="match status" value="1"/>
</dbReference>
<evidence type="ECO:0000256" key="5">
    <source>
        <dbReference type="SAM" id="Phobius"/>
    </source>
</evidence>